<name>A0ABC9SD19_LEPBO</name>
<protein>
    <submittedName>
        <fullName evidence="1">Uncharacterized protein</fullName>
    </submittedName>
</protein>
<sequence length="38" mass="4382">MTSFQKETSLKSKTIEGYKVSLRETTVLRHSKILKSIL</sequence>
<accession>A0ABC9SD19</accession>
<comment type="caution">
    <text evidence="1">The sequence shown here is derived from an EMBL/GenBank/DDBJ whole genome shotgun (WGS) entry which is preliminary data.</text>
</comment>
<reference evidence="1 2" key="1">
    <citation type="submission" date="2013-01" db="EMBL/GenBank/DDBJ databases">
        <authorList>
            <person name="Harkins D.M."/>
            <person name="Durkin A.S."/>
            <person name="Brinkac L.M."/>
            <person name="Haft D.H."/>
            <person name="Selengut J.D."/>
            <person name="Sanka R."/>
            <person name="DePew J."/>
            <person name="Purushe J."/>
            <person name="Hartskeerl R.A."/>
            <person name="Ahmed A."/>
            <person name="van der Linden H."/>
            <person name="Goris M.G.A."/>
            <person name="Vinetz J.M."/>
            <person name="Sutton G.G."/>
            <person name="Nierman W.C."/>
            <person name="Fouts D.E."/>
        </authorList>
    </citation>
    <scope>NUCLEOTIDE SEQUENCE [LARGE SCALE GENOMIC DNA]</scope>
    <source>
        <strain evidence="1 2">Brem 328</strain>
    </source>
</reference>
<evidence type="ECO:0000313" key="2">
    <source>
        <dbReference type="Proteomes" id="UP000012166"/>
    </source>
</evidence>
<gene>
    <name evidence="1" type="ORF">LEP1GSC056_3657</name>
</gene>
<proteinExistence type="predicted"/>
<dbReference type="Proteomes" id="UP000012166">
    <property type="component" value="Unassembled WGS sequence"/>
</dbReference>
<dbReference type="AlphaFoldDB" id="A0ABC9SD19"/>
<evidence type="ECO:0000313" key="1">
    <source>
        <dbReference type="EMBL" id="EMN15581.1"/>
    </source>
</evidence>
<organism evidence="1 2">
    <name type="scientific">Leptospira borgpetersenii str. Brem 328</name>
    <dbReference type="NCBI Taxonomy" id="1049780"/>
    <lineage>
        <taxon>Bacteria</taxon>
        <taxon>Pseudomonadati</taxon>
        <taxon>Spirochaetota</taxon>
        <taxon>Spirochaetia</taxon>
        <taxon>Leptospirales</taxon>
        <taxon>Leptospiraceae</taxon>
        <taxon>Leptospira</taxon>
    </lineage>
</organism>
<dbReference type="EMBL" id="AHMS02000046">
    <property type="protein sequence ID" value="EMN15581.1"/>
    <property type="molecule type" value="Genomic_DNA"/>
</dbReference>